<organism evidence="1">
    <name type="scientific">marine sediment metagenome</name>
    <dbReference type="NCBI Taxonomy" id="412755"/>
    <lineage>
        <taxon>unclassified sequences</taxon>
        <taxon>metagenomes</taxon>
        <taxon>ecological metagenomes</taxon>
    </lineage>
</organism>
<dbReference type="EMBL" id="LAZR01020390">
    <property type="protein sequence ID" value="KKL89068.1"/>
    <property type="molecule type" value="Genomic_DNA"/>
</dbReference>
<reference evidence="1" key="1">
    <citation type="journal article" date="2015" name="Nature">
        <title>Complex archaea that bridge the gap between prokaryotes and eukaryotes.</title>
        <authorList>
            <person name="Spang A."/>
            <person name="Saw J.H."/>
            <person name="Jorgensen S.L."/>
            <person name="Zaremba-Niedzwiedzka K."/>
            <person name="Martijn J."/>
            <person name="Lind A.E."/>
            <person name="van Eijk R."/>
            <person name="Schleper C."/>
            <person name="Guy L."/>
            <person name="Ettema T.J."/>
        </authorList>
    </citation>
    <scope>NUCLEOTIDE SEQUENCE</scope>
</reference>
<feature type="non-terminal residue" evidence="1">
    <location>
        <position position="800"/>
    </location>
</feature>
<gene>
    <name evidence="1" type="ORF">LCGC14_1918400</name>
</gene>
<name>A0A0F9FSA3_9ZZZZ</name>
<dbReference type="AlphaFoldDB" id="A0A0F9FSA3"/>
<sequence>IIITFTLLTNFFIASFFFNQNLFDYNQNNEKNSNYDVAPKSQGIIQEFYTKEWLDNPTFETPIDPWYNTTEGDSSDINATSDFNQANFEVIGNKGKYEFYSDLTQDSNWNKVKNPNFPAYPDIAIINSSGASVSHYWDESADQSVAVNWNRLLEVPVNMSDYTITSANLTAIFNATVQATPSIDDNGPDDFTGAIDVMSDSGVDTNPTGGYFQGSTGDYVRFYVLLSDINNNSVFEVAHNQTWKLGQDSPLIDHIDDTVMVTVPENILIFYLTTVLSYNFKNFTISIGMRIWCEDNFAQDADNWKLLIIKSVNLNFTYEKKIDPLTALSWNQVGNRIPHKIVGSTIDITNATLNFKYKIDKNWTTSSPNSEIRVYINNRIHSETVKLSKAKSAFQDIKSGGFDVKDIVSKDENITVSIQVYIADSFTLNETITLSIDNASLLISYTESVIEETTTLDLLLNSIDKTLEKSIEVTMGNPVNITTIYKNQTLNFIQNATVKLIGLGSPKNLSENVVLEHYNITIHTSNLNLGNNFLTISASKKYYESIEILINIQVIERETDLQLILDRNNKTLDKSIQMIYGNSGNITITYKDAELEPNIHIGEAVVNLTGLGAPKNLIVDPKFEQYFFIIDTTDLGLGNTFLTINAQKENYTAQSIRFKIEVLERNSYIDKVFLNQTESLGIETPWNETLNIAITYNDTVTNSFIDNALVQLTGTGISRTFTENGPYNYSLDLNTGDLQLGINFLTISAKKDNYTLSTVIMTISVLERTTYFEIFINNSKYSTSQFYNSSIGEFLNVTVF</sequence>
<evidence type="ECO:0000313" key="1">
    <source>
        <dbReference type="EMBL" id="KKL89068.1"/>
    </source>
</evidence>
<accession>A0A0F9FSA3</accession>
<feature type="non-terminal residue" evidence="1">
    <location>
        <position position="1"/>
    </location>
</feature>
<comment type="caution">
    <text evidence="1">The sequence shown here is derived from an EMBL/GenBank/DDBJ whole genome shotgun (WGS) entry which is preliminary data.</text>
</comment>
<protein>
    <submittedName>
        <fullName evidence="1">Uncharacterized protein</fullName>
    </submittedName>
</protein>
<proteinExistence type="predicted"/>